<dbReference type="InterPro" id="IPR050117">
    <property type="entry name" value="MAPK"/>
</dbReference>
<evidence type="ECO:0000313" key="5">
    <source>
        <dbReference type="EMBL" id="ESZ92265.1"/>
    </source>
</evidence>
<keyword evidence="6" id="KW-1185">Reference proteome</keyword>
<accession>W9CCI7</accession>
<feature type="domain" description="Protein kinase" evidence="4">
    <location>
        <begin position="16"/>
        <end position="370"/>
    </location>
</feature>
<sequence>MALRLGTTLHGSKYSFRLVEKLGDKTVFNPVFKAEVLPGVQSILPRDRWAVVKSAVLENQTQVDCLVKEYKYYKKPSIESSRNFRKLCDIINDPIGWTAQKPFCLAFEWMDTTYAHVKLFRRVELFGNAAQNGWYISSKAKYWPETDSAQPTWTEDTTLAEVPFGEHMKDPVLVADIVKVCLADLKPANVLISSVDGLSKVKIGDLGLAGPEGGNPRWVQPEAFRAPEVWTGVSCYHKADVWSIAAMMLQRFDPNILGNADNIDKTRIHPMAWCLAKIILLFDPSCNSIPPPDVDKTLQAYFKLAQNLTTTQAKEDLDELLLQIPSFEVWADLAMDAGIPKVVLDVIRLLAVPNPMNRPSALQALQSPEYKALQKAAAAYVIYNSLLRSGIR</sequence>
<evidence type="ECO:0000259" key="4">
    <source>
        <dbReference type="PROSITE" id="PS50011"/>
    </source>
</evidence>
<dbReference type="PANTHER" id="PTHR24055">
    <property type="entry name" value="MITOGEN-ACTIVATED PROTEIN KINASE"/>
    <property type="match status" value="1"/>
</dbReference>
<dbReference type="SUPFAM" id="SSF56112">
    <property type="entry name" value="Protein kinase-like (PK-like)"/>
    <property type="match status" value="1"/>
</dbReference>
<keyword evidence="2" id="KW-0547">Nucleotide-binding</keyword>
<comment type="caution">
    <text evidence="5">The sequence shown here is derived from an EMBL/GenBank/DDBJ whole genome shotgun (WGS) entry which is preliminary data.</text>
</comment>
<keyword evidence="1" id="KW-0723">Serine/threonine-protein kinase</keyword>
<dbReference type="InterPro" id="IPR000719">
    <property type="entry name" value="Prot_kinase_dom"/>
</dbReference>
<gene>
    <name evidence="5" type="ORF">SBOR_7354</name>
</gene>
<dbReference type="Gene3D" id="1.10.510.10">
    <property type="entry name" value="Transferase(Phosphotransferase) domain 1"/>
    <property type="match status" value="1"/>
</dbReference>
<name>W9CCI7_SCLBF</name>
<dbReference type="GO" id="GO:0004674">
    <property type="term" value="F:protein serine/threonine kinase activity"/>
    <property type="evidence" value="ECO:0007669"/>
    <property type="project" value="UniProtKB-KW"/>
</dbReference>
<dbReference type="Pfam" id="PF00069">
    <property type="entry name" value="Pkinase"/>
    <property type="match status" value="1"/>
</dbReference>
<organism evidence="5 6">
    <name type="scientific">Sclerotinia borealis (strain F-4128)</name>
    <dbReference type="NCBI Taxonomy" id="1432307"/>
    <lineage>
        <taxon>Eukaryota</taxon>
        <taxon>Fungi</taxon>
        <taxon>Dikarya</taxon>
        <taxon>Ascomycota</taxon>
        <taxon>Pezizomycotina</taxon>
        <taxon>Leotiomycetes</taxon>
        <taxon>Helotiales</taxon>
        <taxon>Sclerotiniaceae</taxon>
        <taxon>Sclerotinia</taxon>
    </lineage>
</organism>
<evidence type="ECO:0000256" key="3">
    <source>
        <dbReference type="ARBA" id="ARBA00022840"/>
    </source>
</evidence>
<dbReference type="PROSITE" id="PS50011">
    <property type="entry name" value="PROTEIN_KINASE_DOM"/>
    <property type="match status" value="1"/>
</dbReference>
<dbReference type="STRING" id="1432307.W9CCI7"/>
<dbReference type="InterPro" id="IPR011009">
    <property type="entry name" value="Kinase-like_dom_sf"/>
</dbReference>
<protein>
    <recommendedName>
        <fullName evidence="4">Protein kinase domain-containing protein</fullName>
    </recommendedName>
</protein>
<dbReference type="EMBL" id="AYSA01000401">
    <property type="protein sequence ID" value="ESZ92265.1"/>
    <property type="molecule type" value="Genomic_DNA"/>
</dbReference>
<dbReference type="SMART" id="SM00220">
    <property type="entry name" value="S_TKc"/>
    <property type="match status" value="1"/>
</dbReference>
<dbReference type="AlphaFoldDB" id="W9CCI7"/>
<evidence type="ECO:0000256" key="1">
    <source>
        <dbReference type="ARBA" id="ARBA00022527"/>
    </source>
</evidence>
<dbReference type="OrthoDB" id="5979581at2759"/>
<evidence type="ECO:0000256" key="2">
    <source>
        <dbReference type="ARBA" id="ARBA00022741"/>
    </source>
</evidence>
<keyword evidence="1" id="KW-0418">Kinase</keyword>
<dbReference type="HOGENOM" id="CLU_056425_1_0_1"/>
<evidence type="ECO:0000313" key="6">
    <source>
        <dbReference type="Proteomes" id="UP000019487"/>
    </source>
</evidence>
<proteinExistence type="predicted"/>
<dbReference type="Proteomes" id="UP000019487">
    <property type="component" value="Unassembled WGS sequence"/>
</dbReference>
<keyword evidence="1" id="KW-0808">Transferase</keyword>
<dbReference type="GO" id="GO:0005524">
    <property type="term" value="F:ATP binding"/>
    <property type="evidence" value="ECO:0007669"/>
    <property type="project" value="UniProtKB-KW"/>
</dbReference>
<keyword evidence="3" id="KW-0067">ATP-binding</keyword>
<reference evidence="5 6" key="1">
    <citation type="journal article" date="2014" name="Genome Announc.">
        <title>Draft genome sequence of Sclerotinia borealis, a psychrophilic plant pathogenic fungus.</title>
        <authorList>
            <person name="Mardanov A.V."/>
            <person name="Beletsky A.V."/>
            <person name="Kadnikov V.V."/>
            <person name="Ignatov A.N."/>
            <person name="Ravin N.V."/>
        </authorList>
    </citation>
    <scope>NUCLEOTIDE SEQUENCE [LARGE SCALE GENOMIC DNA]</scope>
    <source>
        <strain evidence="6">F-4157</strain>
    </source>
</reference>